<sequence>MDFFGYKRGRILLVMAVICLFAFVVWPFLRGGRSMIQTDFMPLNTQMQAMISKSGEEEPAPEAKLTRKLDSKTNIDAEPKATIPGSTQIPASAPISTAIPAPSVVSTEKPEASLSAAQSSGRLDLNSATLEQLDEIPGIGESKAKAIMDYRLKKGRFSRIEELIEVKGIGEKMLEKLKAFLYVT</sequence>
<dbReference type="SUPFAM" id="SSF47781">
    <property type="entry name" value="RuvA domain 2-like"/>
    <property type="match status" value="1"/>
</dbReference>
<evidence type="ECO:0000259" key="3">
    <source>
        <dbReference type="SMART" id="SM00278"/>
    </source>
</evidence>
<dbReference type="InterPro" id="IPR004509">
    <property type="entry name" value="Competence_ComEA_HhH"/>
</dbReference>
<feature type="transmembrane region" description="Helical" evidence="2">
    <location>
        <begin position="12"/>
        <end position="29"/>
    </location>
</feature>
<feature type="domain" description="Helix-hairpin-helix DNA-binding motif class 1" evidence="3">
    <location>
        <begin position="161"/>
        <end position="180"/>
    </location>
</feature>
<evidence type="ECO:0000313" key="4">
    <source>
        <dbReference type="EMBL" id="NOU72401.1"/>
    </source>
</evidence>
<evidence type="ECO:0000256" key="1">
    <source>
        <dbReference type="SAM" id="MobiDB-lite"/>
    </source>
</evidence>
<feature type="domain" description="Helix-hairpin-helix DNA-binding motif class 1" evidence="3">
    <location>
        <begin position="131"/>
        <end position="150"/>
    </location>
</feature>
<organism evidence="4 5">
    <name type="scientific">Paenibacillus phytorum</name>
    <dbReference type="NCBI Taxonomy" id="2654977"/>
    <lineage>
        <taxon>Bacteria</taxon>
        <taxon>Bacillati</taxon>
        <taxon>Bacillota</taxon>
        <taxon>Bacilli</taxon>
        <taxon>Bacillales</taxon>
        <taxon>Paenibacillaceae</taxon>
        <taxon>Paenibacillus</taxon>
    </lineage>
</organism>
<dbReference type="PANTHER" id="PTHR21180">
    <property type="entry name" value="ENDONUCLEASE/EXONUCLEASE/PHOSPHATASE FAMILY DOMAIN-CONTAINING PROTEIN 1"/>
    <property type="match status" value="1"/>
</dbReference>
<feature type="region of interest" description="Disordered" evidence="1">
    <location>
        <begin position="52"/>
        <end position="71"/>
    </location>
</feature>
<dbReference type="Proteomes" id="UP000616779">
    <property type="component" value="Unassembled WGS sequence"/>
</dbReference>
<evidence type="ECO:0000256" key="2">
    <source>
        <dbReference type="SAM" id="Phobius"/>
    </source>
</evidence>
<dbReference type="Gene3D" id="1.10.150.320">
    <property type="entry name" value="Photosystem II 12 kDa extrinsic protein"/>
    <property type="match status" value="1"/>
</dbReference>
<accession>A0ABX1XV64</accession>
<keyword evidence="2" id="KW-1133">Transmembrane helix</keyword>
<name>A0ABX1XV64_9BACL</name>
<keyword evidence="2" id="KW-0812">Transmembrane</keyword>
<dbReference type="InterPro" id="IPR003583">
    <property type="entry name" value="Hlx-hairpin-Hlx_DNA-bd_motif"/>
</dbReference>
<reference evidence="4 5" key="1">
    <citation type="submission" date="2019-10" db="EMBL/GenBank/DDBJ databases">
        <title>Description of Paenibacillus terrestris sp. nov.</title>
        <authorList>
            <person name="Carlier A."/>
            <person name="Qi S."/>
        </authorList>
    </citation>
    <scope>NUCLEOTIDE SEQUENCE [LARGE SCALE GENOMIC DNA]</scope>
    <source>
        <strain evidence="4 5">LMG 31458</strain>
    </source>
</reference>
<keyword evidence="5" id="KW-1185">Reference proteome</keyword>
<dbReference type="NCBIfam" id="TIGR00426">
    <property type="entry name" value="competence protein ComEA helix-hairpin-helix repeat region"/>
    <property type="match status" value="1"/>
</dbReference>
<gene>
    <name evidence="4" type="ORF">GC098_13355</name>
</gene>
<evidence type="ECO:0000313" key="5">
    <source>
        <dbReference type="Proteomes" id="UP000616779"/>
    </source>
</evidence>
<dbReference type="InterPro" id="IPR010994">
    <property type="entry name" value="RuvA_2-like"/>
</dbReference>
<dbReference type="EMBL" id="WHOA01000092">
    <property type="protein sequence ID" value="NOU72401.1"/>
    <property type="molecule type" value="Genomic_DNA"/>
</dbReference>
<dbReference type="InterPro" id="IPR051675">
    <property type="entry name" value="Endo/Exo/Phosphatase_dom_1"/>
</dbReference>
<dbReference type="Pfam" id="PF12836">
    <property type="entry name" value="HHH_3"/>
    <property type="match status" value="1"/>
</dbReference>
<dbReference type="SMART" id="SM00278">
    <property type="entry name" value="HhH1"/>
    <property type="match status" value="2"/>
</dbReference>
<dbReference type="PANTHER" id="PTHR21180:SF32">
    <property type="entry name" value="ENDONUCLEASE_EXONUCLEASE_PHOSPHATASE FAMILY DOMAIN-CONTAINING PROTEIN 1"/>
    <property type="match status" value="1"/>
</dbReference>
<proteinExistence type="predicted"/>
<dbReference type="RefSeq" id="WP_171643695.1">
    <property type="nucleotide sequence ID" value="NZ_WHOA01000092.1"/>
</dbReference>
<protein>
    <recommendedName>
        <fullName evidence="3">Helix-hairpin-helix DNA-binding motif class 1 domain-containing protein</fullName>
    </recommendedName>
</protein>
<keyword evidence="2" id="KW-0472">Membrane</keyword>
<comment type="caution">
    <text evidence="4">The sequence shown here is derived from an EMBL/GenBank/DDBJ whole genome shotgun (WGS) entry which is preliminary data.</text>
</comment>